<evidence type="ECO:0000313" key="2">
    <source>
        <dbReference type="Proteomes" id="UP001570511"/>
    </source>
</evidence>
<evidence type="ECO:0000313" key="1">
    <source>
        <dbReference type="EMBL" id="MFA1611731.1"/>
    </source>
</evidence>
<dbReference type="Proteomes" id="UP001570511">
    <property type="component" value="Unassembled WGS sequence"/>
</dbReference>
<name>A0ABD5MK88_9EURY</name>
<dbReference type="InterPro" id="IPR036390">
    <property type="entry name" value="WH_DNA-bd_sf"/>
</dbReference>
<dbReference type="AlphaFoldDB" id="A0ABD5MK88"/>
<accession>A0ABD5MK88</accession>
<protein>
    <submittedName>
        <fullName evidence="1">ArsR family transcriptional regulator</fullName>
    </submittedName>
</protein>
<gene>
    <name evidence="1" type="ORF">OS889_12025</name>
</gene>
<keyword evidence="2" id="KW-1185">Reference proteome</keyword>
<sequence>MTGRPGIDSWKAHQTAFDRVRSVALTLSEPRSAGWIAERARVADNTARDHLQRLVEMDVLRTTATDGATRYAPDPLYTRMRALRDLLDGRDRDDLLALKADLQAQIETWRDRYEVDSPTDLRERAAETDTASETRDLRQTANDWDIVRYRLRLVEDAVEHYAEYAGGAPTPA</sequence>
<dbReference type="InterPro" id="IPR055766">
    <property type="entry name" value="DUF7342"/>
</dbReference>
<dbReference type="RefSeq" id="WP_372390096.1">
    <property type="nucleotide sequence ID" value="NZ_JBGNYA010000001.1"/>
</dbReference>
<reference evidence="1 2" key="1">
    <citation type="submission" date="2024-08" db="EMBL/GenBank/DDBJ databases">
        <title>Halobellus sp. MBLA0158 whole genome sequence.</title>
        <authorList>
            <person name="Hwang C.Y."/>
            <person name="Cho E.-S."/>
            <person name="Seo M.-J."/>
        </authorList>
    </citation>
    <scope>NUCLEOTIDE SEQUENCE [LARGE SCALE GENOMIC DNA]</scope>
    <source>
        <strain evidence="1 2">MBLA0158</strain>
    </source>
</reference>
<dbReference type="Pfam" id="PF24033">
    <property type="entry name" value="DUF7342"/>
    <property type="match status" value="1"/>
</dbReference>
<organism evidence="1 2">
    <name type="scientific">Halobellus rubicundus</name>
    <dbReference type="NCBI Taxonomy" id="2996466"/>
    <lineage>
        <taxon>Archaea</taxon>
        <taxon>Methanobacteriati</taxon>
        <taxon>Methanobacteriota</taxon>
        <taxon>Stenosarchaea group</taxon>
        <taxon>Halobacteria</taxon>
        <taxon>Halobacteriales</taxon>
        <taxon>Haloferacaceae</taxon>
        <taxon>Halobellus</taxon>
    </lineage>
</organism>
<dbReference type="EMBL" id="JBGNYA010000001">
    <property type="protein sequence ID" value="MFA1611731.1"/>
    <property type="molecule type" value="Genomic_DNA"/>
</dbReference>
<proteinExistence type="predicted"/>
<dbReference type="SUPFAM" id="SSF46785">
    <property type="entry name" value="Winged helix' DNA-binding domain"/>
    <property type="match status" value="1"/>
</dbReference>
<comment type="caution">
    <text evidence="1">The sequence shown here is derived from an EMBL/GenBank/DDBJ whole genome shotgun (WGS) entry which is preliminary data.</text>
</comment>